<evidence type="ECO:0000313" key="1">
    <source>
        <dbReference type="EMBL" id="GAV02886.1"/>
    </source>
</evidence>
<dbReference type="Proteomes" id="UP000186922">
    <property type="component" value="Unassembled WGS sequence"/>
</dbReference>
<accession>A0A1D1VPW0</accession>
<name>A0A1D1VPW0_RAMVA</name>
<comment type="caution">
    <text evidence="1">The sequence shown here is derived from an EMBL/GenBank/DDBJ whole genome shotgun (WGS) entry which is preliminary data.</text>
</comment>
<reference evidence="1 2" key="1">
    <citation type="journal article" date="2016" name="Nat. Commun.">
        <title>Extremotolerant tardigrade genome and improved radiotolerance of human cultured cells by tardigrade-unique protein.</title>
        <authorList>
            <person name="Hashimoto T."/>
            <person name="Horikawa D.D."/>
            <person name="Saito Y."/>
            <person name="Kuwahara H."/>
            <person name="Kozuka-Hata H."/>
            <person name="Shin-I T."/>
            <person name="Minakuchi Y."/>
            <person name="Ohishi K."/>
            <person name="Motoyama A."/>
            <person name="Aizu T."/>
            <person name="Enomoto A."/>
            <person name="Kondo K."/>
            <person name="Tanaka S."/>
            <person name="Hara Y."/>
            <person name="Koshikawa S."/>
            <person name="Sagara H."/>
            <person name="Miura T."/>
            <person name="Yokobori S."/>
            <person name="Miyagawa K."/>
            <person name="Suzuki Y."/>
            <person name="Kubo T."/>
            <person name="Oyama M."/>
            <person name="Kohara Y."/>
            <person name="Fujiyama A."/>
            <person name="Arakawa K."/>
            <person name="Katayama T."/>
            <person name="Toyoda A."/>
            <person name="Kunieda T."/>
        </authorList>
    </citation>
    <scope>NUCLEOTIDE SEQUENCE [LARGE SCALE GENOMIC DNA]</scope>
    <source>
        <strain evidence="1 2">YOKOZUNA-1</strain>
    </source>
</reference>
<keyword evidence="2" id="KW-1185">Reference proteome</keyword>
<dbReference type="AlphaFoldDB" id="A0A1D1VPW0"/>
<dbReference type="EMBL" id="BDGG01000008">
    <property type="protein sequence ID" value="GAV02886.1"/>
    <property type="molecule type" value="Genomic_DNA"/>
</dbReference>
<evidence type="ECO:0000313" key="2">
    <source>
        <dbReference type="Proteomes" id="UP000186922"/>
    </source>
</evidence>
<sequence length="34" mass="4262">MTEAQKKQRYERRQFLSRICVMFKSRMIFTMDTT</sequence>
<protein>
    <submittedName>
        <fullName evidence="1">Uncharacterized protein</fullName>
    </submittedName>
</protein>
<proteinExistence type="predicted"/>
<gene>
    <name evidence="1" type="primary">RvY_13393-1</name>
    <name evidence="1" type="synonym">RvY_13393.1</name>
    <name evidence="1" type="ORF">RvY_13393</name>
</gene>
<organism evidence="1 2">
    <name type="scientific">Ramazzottius varieornatus</name>
    <name type="common">Water bear</name>
    <name type="synonym">Tardigrade</name>
    <dbReference type="NCBI Taxonomy" id="947166"/>
    <lineage>
        <taxon>Eukaryota</taxon>
        <taxon>Metazoa</taxon>
        <taxon>Ecdysozoa</taxon>
        <taxon>Tardigrada</taxon>
        <taxon>Eutardigrada</taxon>
        <taxon>Parachela</taxon>
        <taxon>Hypsibioidea</taxon>
        <taxon>Ramazzottiidae</taxon>
        <taxon>Ramazzottius</taxon>
    </lineage>
</organism>